<dbReference type="Pfam" id="PF00583">
    <property type="entry name" value="Acetyltransf_1"/>
    <property type="match status" value="1"/>
</dbReference>
<reference evidence="3" key="1">
    <citation type="submission" date="2021-06" db="EMBL/GenBank/DDBJ databases">
        <title>Sequencing of actinobacteria type strains.</title>
        <authorList>
            <person name="Nguyen G.-S."/>
            <person name="Wentzel A."/>
        </authorList>
    </citation>
    <scope>NUCLEOTIDE SEQUENCE</scope>
    <source>
        <strain evidence="3">P38-E01</strain>
    </source>
</reference>
<dbReference type="InterPro" id="IPR016181">
    <property type="entry name" value="Acyl_CoA_acyltransferase"/>
</dbReference>
<feature type="region of interest" description="Disordered" evidence="1">
    <location>
        <begin position="255"/>
        <end position="287"/>
    </location>
</feature>
<evidence type="ECO:0000313" key="3">
    <source>
        <dbReference type="EMBL" id="MBU7598361.1"/>
    </source>
</evidence>
<dbReference type="SUPFAM" id="SSF55729">
    <property type="entry name" value="Acyl-CoA N-acyltransferases (Nat)"/>
    <property type="match status" value="1"/>
</dbReference>
<evidence type="ECO:0000256" key="1">
    <source>
        <dbReference type="SAM" id="MobiDB-lite"/>
    </source>
</evidence>
<dbReference type="Gene3D" id="3.40.630.30">
    <property type="match status" value="1"/>
</dbReference>
<protein>
    <submittedName>
        <fullName evidence="3">GNAT family N-acetyltransferase</fullName>
    </submittedName>
</protein>
<name>A0A949JEA6_9ACTN</name>
<dbReference type="Proteomes" id="UP000694501">
    <property type="component" value="Unassembled WGS sequence"/>
</dbReference>
<accession>A0A949JEA6</accession>
<dbReference type="PROSITE" id="PS51186">
    <property type="entry name" value="GNAT"/>
    <property type="match status" value="1"/>
</dbReference>
<organism evidence="3 4">
    <name type="scientific">Streptomyces tardus</name>
    <dbReference type="NCBI Taxonomy" id="2780544"/>
    <lineage>
        <taxon>Bacteria</taxon>
        <taxon>Bacillati</taxon>
        <taxon>Actinomycetota</taxon>
        <taxon>Actinomycetes</taxon>
        <taxon>Kitasatosporales</taxon>
        <taxon>Streptomycetaceae</taxon>
        <taxon>Streptomyces</taxon>
    </lineage>
</organism>
<gene>
    <name evidence="3" type="ORF">JGS22_012225</name>
</gene>
<dbReference type="GO" id="GO:0016747">
    <property type="term" value="F:acyltransferase activity, transferring groups other than amino-acyl groups"/>
    <property type="evidence" value="ECO:0007669"/>
    <property type="project" value="InterPro"/>
</dbReference>
<proteinExistence type="predicted"/>
<keyword evidence="4" id="KW-1185">Reference proteome</keyword>
<feature type="compositionally biased region" description="Polar residues" evidence="1">
    <location>
        <begin position="261"/>
        <end position="274"/>
    </location>
</feature>
<dbReference type="EMBL" id="JAELVF020000001">
    <property type="protein sequence ID" value="MBU7598361.1"/>
    <property type="molecule type" value="Genomic_DNA"/>
</dbReference>
<dbReference type="AlphaFoldDB" id="A0A949JEA6"/>
<feature type="domain" description="N-acetyltransferase" evidence="2">
    <location>
        <begin position="119"/>
        <end position="266"/>
    </location>
</feature>
<dbReference type="RefSeq" id="WP_211041894.1">
    <property type="nucleotide sequence ID" value="NZ_JAELVF020000001.1"/>
</dbReference>
<dbReference type="InterPro" id="IPR000182">
    <property type="entry name" value="GNAT_dom"/>
</dbReference>
<evidence type="ECO:0000313" key="4">
    <source>
        <dbReference type="Proteomes" id="UP000694501"/>
    </source>
</evidence>
<dbReference type="CDD" id="cd04301">
    <property type="entry name" value="NAT_SF"/>
    <property type="match status" value="1"/>
</dbReference>
<evidence type="ECO:0000259" key="2">
    <source>
        <dbReference type="PROSITE" id="PS51186"/>
    </source>
</evidence>
<sequence length="287" mass="31107">MTDSALMRANAFLADFARAGAGEVVDVPGGFAALNDRYPHSRADNQLVVEGNPSPEALLRTAEAALGHLPYRRICVLREETADAGREALLHAGYVPEPLLVMRHTGVSPAPRGRRAEAVDLDSLREPIAGFLRELLPADTGEQVVRDLVERRAARESGAENVEFLASRAASGEPAAWADLYLNPACGIAQLEDLVTHPAHRRQGHADAVLATALHRASAASCELRFLLADETDWPQHWYGRRDFTVIGRSHAFERIDDTSPENAASSDATQNMDAAQGPGPTARERR</sequence>
<comment type="caution">
    <text evidence="3">The sequence shown here is derived from an EMBL/GenBank/DDBJ whole genome shotgun (WGS) entry which is preliminary data.</text>
</comment>